<dbReference type="NCBIfam" id="TIGR00526">
    <property type="entry name" value="folB_dom"/>
    <property type="match status" value="1"/>
</dbReference>
<dbReference type="SUPFAM" id="SSF55620">
    <property type="entry name" value="Tetrahydrobiopterin biosynthesis enzymes-like"/>
    <property type="match status" value="1"/>
</dbReference>
<dbReference type="InterPro" id="IPR006157">
    <property type="entry name" value="FolB_dom"/>
</dbReference>
<evidence type="ECO:0000313" key="2">
    <source>
        <dbReference type="EMBL" id="QJC27534.1"/>
    </source>
</evidence>
<dbReference type="InterPro" id="IPR043133">
    <property type="entry name" value="GTP-CH-I_C/QueF"/>
</dbReference>
<reference evidence="2 3" key="1">
    <citation type="journal article" date="2020" name="Pathogens">
        <title>First Whole Genome Sequence of Anaplasma platys, an Obligate Intracellular Rickettsial Pathogen of Dogs.</title>
        <authorList>
            <person name="Llanes A."/>
            <person name="Rajeev S."/>
        </authorList>
    </citation>
    <scope>NUCLEOTIDE SEQUENCE [LARGE SCALE GENOMIC DNA]</scope>
    <source>
        <strain evidence="2 3">S3</strain>
    </source>
</reference>
<proteinExistence type="predicted"/>
<dbReference type="GO" id="GO:0004150">
    <property type="term" value="F:dihydroneopterin aldolase activity"/>
    <property type="evidence" value="ECO:0007669"/>
    <property type="project" value="InterPro"/>
</dbReference>
<dbReference type="SMART" id="SM00905">
    <property type="entry name" value="FolB"/>
    <property type="match status" value="1"/>
</dbReference>
<dbReference type="KEGG" id="aplt:ANPL_02285"/>
<evidence type="ECO:0000259" key="1">
    <source>
        <dbReference type="SMART" id="SM00905"/>
    </source>
</evidence>
<organism evidence="2 3">
    <name type="scientific">Anaplasma platys</name>
    <dbReference type="NCBI Taxonomy" id="949"/>
    <lineage>
        <taxon>Bacteria</taxon>
        <taxon>Pseudomonadati</taxon>
        <taxon>Pseudomonadota</taxon>
        <taxon>Alphaproteobacteria</taxon>
        <taxon>Rickettsiales</taxon>
        <taxon>Anaplasmataceae</taxon>
        <taxon>Anaplasma</taxon>
    </lineage>
</organism>
<accession>A0A858PY87</accession>
<dbReference type="EMBL" id="CP046391">
    <property type="protein sequence ID" value="QJC27534.1"/>
    <property type="molecule type" value="Genomic_DNA"/>
</dbReference>
<dbReference type="AlphaFoldDB" id="A0A858PY87"/>
<evidence type="ECO:0000313" key="3">
    <source>
        <dbReference type="Proteomes" id="UP000500930"/>
    </source>
</evidence>
<dbReference type="Pfam" id="PF02152">
    <property type="entry name" value="FolB"/>
    <property type="match status" value="1"/>
</dbReference>
<feature type="domain" description="Dihydroneopterin aldolase/epimerase" evidence="1">
    <location>
        <begin position="19"/>
        <end position="125"/>
    </location>
</feature>
<sequence>MPFYCKCSLILESFVIFHLKIEDLIVNMDIGVYNWERVLKQKVIVCLDVSYIYKNGEFVDYEAARNKVAGLLTSKKYDLLESAATDVVHFLKKEYEGVVTKCCVKLHKHRCSFGDYKAFCVATEWAAMP</sequence>
<gene>
    <name evidence="2" type="ORF">ANPL_02285</name>
</gene>
<dbReference type="Gene3D" id="3.30.1130.10">
    <property type="match status" value="1"/>
</dbReference>
<name>A0A858PY87_9RICK</name>
<dbReference type="GO" id="GO:0006760">
    <property type="term" value="P:folic acid-containing compound metabolic process"/>
    <property type="evidence" value="ECO:0007669"/>
    <property type="project" value="InterPro"/>
</dbReference>
<protein>
    <submittedName>
        <fullName evidence="2">Dihydroneopterin aldolase</fullName>
    </submittedName>
</protein>
<dbReference type="Proteomes" id="UP000500930">
    <property type="component" value="Chromosome"/>
</dbReference>
<keyword evidence="3" id="KW-1185">Reference proteome</keyword>